<protein>
    <submittedName>
        <fullName evidence="2">Uncharacterized protein</fullName>
    </submittedName>
</protein>
<dbReference type="AlphaFoldDB" id="A0A034W347"/>
<evidence type="ECO:0000256" key="1">
    <source>
        <dbReference type="SAM" id="SignalP"/>
    </source>
</evidence>
<organism evidence="2">
    <name type="scientific">Bactrocera dorsalis</name>
    <name type="common">Oriental fruit fly</name>
    <name type="synonym">Dacus dorsalis</name>
    <dbReference type="NCBI Taxonomy" id="27457"/>
    <lineage>
        <taxon>Eukaryota</taxon>
        <taxon>Metazoa</taxon>
        <taxon>Ecdysozoa</taxon>
        <taxon>Arthropoda</taxon>
        <taxon>Hexapoda</taxon>
        <taxon>Insecta</taxon>
        <taxon>Pterygota</taxon>
        <taxon>Neoptera</taxon>
        <taxon>Endopterygota</taxon>
        <taxon>Diptera</taxon>
        <taxon>Brachycera</taxon>
        <taxon>Muscomorpha</taxon>
        <taxon>Tephritoidea</taxon>
        <taxon>Tephritidae</taxon>
        <taxon>Bactrocera</taxon>
        <taxon>Bactrocera</taxon>
    </lineage>
</organism>
<feature type="signal peptide" evidence="1">
    <location>
        <begin position="1"/>
        <end position="19"/>
    </location>
</feature>
<reference evidence="2" key="1">
    <citation type="journal article" date="2014" name="BMC Genomics">
        <title>Characterizing the developmental transcriptome of the oriental fruit fly, Bactrocera dorsalis (Diptera: Tephritidae) through comparative genomic analysis with Drosophila melanogaster utilizing modENCODE datasets.</title>
        <authorList>
            <person name="Geib S.M."/>
            <person name="Calla B."/>
            <person name="Hall B."/>
            <person name="Hou S."/>
            <person name="Manoukis N.C."/>
        </authorList>
    </citation>
    <scope>NUCLEOTIDE SEQUENCE</scope>
    <source>
        <strain evidence="2">Punador</strain>
    </source>
</reference>
<feature type="chain" id="PRO_5001557308" evidence="1">
    <location>
        <begin position="20"/>
        <end position="224"/>
    </location>
</feature>
<dbReference type="OrthoDB" id="8068438at2759"/>
<evidence type="ECO:0000313" key="2">
    <source>
        <dbReference type="EMBL" id="JAC49144.1"/>
    </source>
</evidence>
<dbReference type="EMBL" id="GAKP01009808">
    <property type="protein sequence ID" value="JAC49144.1"/>
    <property type="molecule type" value="Transcribed_RNA"/>
</dbReference>
<accession>A0A034W347</accession>
<keyword evidence="1" id="KW-0732">Signal</keyword>
<proteinExistence type="predicted"/>
<dbReference type="PRINTS" id="PR01217">
    <property type="entry name" value="PRICHEXTENSN"/>
</dbReference>
<name>A0A034W347_BACDO</name>
<sequence length="224" mass="23274">MTSIKFAFALLAMAAVAVAKPSYPLALNPAIPDHFELAPPVLPPTHFHAAAPAPEPWLPEPHFHAAATVPEPWLPAPHLLPAPAPFLPAPAPLLPAPAPILPAPAPILPAPAALLPAPAPVLPAPALLPAPVVHHHHHVVPAPLPVPVPVLQPALAPPVLEPAAFVAPSYRAVLGPKTTTHHVSVGYAFPTAHVAKIVTPHAHLHSVPVHSAKLLAHHHHHSLF</sequence>